<dbReference type="Proteomes" id="UP000071859">
    <property type="component" value="Unassembled WGS sequence"/>
</dbReference>
<organism evidence="1 2">
    <name type="scientific">Caballeronia calidae</name>
    <dbReference type="NCBI Taxonomy" id="1777139"/>
    <lineage>
        <taxon>Bacteria</taxon>
        <taxon>Pseudomonadati</taxon>
        <taxon>Pseudomonadota</taxon>
        <taxon>Betaproteobacteria</taxon>
        <taxon>Burkholderiales</taxon>
        <taxon>Burkholderiaceae</taxon>
        <taxon>Caballeronia</taxon>
    </lineage>
</organism>
<gene>
    <name evidence="1" type="ORF">AWB78_08180</name>
</gene>
<proteinExistence type="predicted"/>
<dbReference type="OrthoDB" id="9907331at2"/>
<keyword evidence="2" id="KW-1185">Reference proteome</keyword>
<dbReference type="RefSeq" id="WP_157697805.1">
    <property type="nucleotide sequence ID" value="NZ_FCOX02000127.1"/>
</dbReference>
<protein>
    <submittedName>
        <fullName evidence="1">Uncharacterized protein</fullName>
    </submittedName>
</protein>
<sequence>MHERKYHYRGFEVIIKSMLIEEPGDPVPRAASVRYRCAVRIRQCDSGFLLDAFTTEYSGMQPFTDESEAVLYGGYAAEWRINSRCAMSARHLDLADAVC</sequence>
<dbReference type="EMBL" id="FCOX02000127">
    <property type="protein sequence ID" value="SAL06666.1"/>
    <property type="molecule type" value="Genomic_DNA"/>
</dbReference>
<comment type="caution">
    <text evidence="1">The sequence shown here is derived from an EMBL/GenBank/DDBJ whole genome shotgun (WGS) entry which is preliminary data.</text>
</comment>
<evidence type="ECO:0000313" key="1">
    <source>
        <dbReference type="EMBL" id="SAL06666.1"/>
    </source>
</evidence>
<evidence type="ECO:0000313" key="2">
    <source>
        <dbReference type="Proteomes" id="UP000071859"/>
    </source>
</evidence>
<accession>A0A158EJT0</accession>
<name>A0A158EJT0_9BURK</name>
<reference evidence="1" key="1">
    <citation type="submission" date="2016-01" db="EMBL/GenBank/DDBJ databases">
        <authorList>
            <person name="Peeters C."/>
        </authorList>
    </citation>
    <scope>NUCLEOTIDE SEQUENCE</scope>
    <source>
        <strain evidence="1">LMG 29321</strain>
    </source>
</reference>
<dbReference type="AlphaFoldDB" id="A0A158EJT0"/>